<gene>
    <name evidence="6" type="ORF">EDD54_3500</name>
</gene>
<keyword evidence="4" id="KW-0460">Magnesium</keyword>
<dbReference type="Proteomes" id="UP000294547">
    <property type="component" value="Unassembled WGS sequence"/>
</dbReference>
<evidence type="ECO:0000313" key="6">
    <source>
        <dbReference type="EMBL" id="TDP83538.1"/>
    </source>
</evidence>
<name>A0A4V6PVF0_9HYPH</name>
<evidence type="ECO:0000313" key="7">
    <source>
        <dbReference type="Proteomes" id="UP000294547"/>
    </source>
</evidence>
<dbReference type="CDD" id="cd04666">
    <property type="entry name" value="NUDIX_DIPP2_like_Nudt4"/>
    <property type="match status" value="1"/>
</dbReference>
<dbReference type="GO" id="GO:0034432">
    <property type="term" value="F:bis(5'-adenosyl)-pentaphosphatase activity"/>
    <property type="evidence" value="ECO:0007669"/>
    <property type="project" value="TreeGrafter"/>
</dbReference>
<dbReference type="SUPFAM" id="SSF55811">
    <property type="entry name" value="Nudix"/>
    <property type="match status" value="1"/>
</dbReference>
<dbReference type="InterPro" id="IPR047198">
    <property type="entry name" value="DDP-like_NUDIX"/>
</dbReference>
<keyword evidence="2" id="KW-0479">Metal-binding</keyword>
<dbReference type="AlphaFoldDB" id="A0A4V6PVF0"/>
<dbReference type="PROSITE" id="PS51462">
    <property type="entry name" value="NUDIX"/>
    <property type="match status" value="1"/>
</dbReference>
<comment type="cofactor">
    <cofactor evidence="1">
        <name>Mg(2+)</name>
        <dbReference type="ChEBI" id="CHEBI:18420"/>
    </cofactor>
</comment>
<dbReference type="GO" id="GO:1901909">
    <property type="term" value="P:diadenosine hexaphosphate catabolic process"/>
    <property type="evidence" value="ECO:0007669"/>
    <property type="project" value="TreeGrafter"/>
</dbReference>
<reference evidence="6 7" key="1">
    <citation type="submission" date="2019-03" db="EMBL/GenBank/DDBJ databases">
        <title>Genomic Encyclopedia of Type Strains, Phase IV (KMG-IV): sequencing the most valuable type-strain genomes for metagenomic binning, comparative biology and taxonomic classification.</title>
        <authorList>
            <person name="Goeker M."/>
        </authorList>
    </citation>
    <scope>NUCLEOTIDE SEQUENCE [LARGE SCALE GENOMIC DNA]</scope>
    <source>
        <strain evidence="6 7">DSM 102969</strain>
    </source>
</reference>
<evidence type="ECO:0000256" key="1">
    <source>
        <dbReference type="ARBA" id="ARBA00001946"/>
    </source>
</evidence>
<sequence length="147" mass="16434">MGKKKHRKRRVRQVGALVYRSGAETGPEILLMSSRETGRAVIPKGWPMRGKSDAKAAAVEAWEEAGVRGRVGRRPVGTYRYWKRLDDHFRLLRVDVFPLRAAGADTDFPERGERRFAWLPQGEAALVVDDPELGALIRDADLGALAK</sequence>
<dbReference type="GO" id="GO:0005737">
    <property type="term" value="C:cytoplasm"/>
    <property type="evidence" value="ECO:0007669"/>
    <property type="project" value="TreeGrafter"/>
</dbReference>
<accession>A0A4V6PVF0</accession>
<organism evidence="6 7">
    <name type="scientific">Oharaeibacter diazotrophicus</name>
    <dbReference type="NCBI Taxonomy" id="1920512"/>
    <lineage>
        <taxon>Bacteria</taxon>
        <taxon>Pseudomonadati</taxon>
        <taxon>Pseudomonadota</taxon>
        <taxon>Alphaproteobacteria</taxon>
        <taxon>Hyphomicrobiales</taxon>
        <taxon>Pleomorphomonadaceae</taxon>
        <taxon>Oharaeibacter</taxon>
    </lineage>
</organism>
<dbReference type="OrthoDB" id="7066910at2"/>
<comment type="caution">
    <text evidence="6">The sequence shown here is derived from an EMBL/GenBank/DDBJ whole genome shotgun (WGS) entry which is preliminary data.</text>
</comment>
<keyword evidence="7" id="KW-1185">Reference proteome</keyword>
<dbReference type="Gene3D" id="3.90.79.10">
    <property type="entry name" value="Nucleoside Triphosphate Pyrophosphohydrolase"/>
    <property type="match status" value="1"/>
</dbReference>
<dbReference type="GO" id="GO:1901907">
    <property type="term" value="P:diadenosine pentaphosphate catabolic process"/>
    <property type="evidence" value="ECO:0007669"/>
    <property type="project" value="TreeGrafter"/>
</dbReference>
<dbReference type="GO" id="GO:0000298">
    <property type="term" value="F:endopolyphosphatase activity"/>
    <property type="evidence" value="ECO:0007669"/>
    <property type="project" value="TreeGrafter"/>
</dbReference>
<evidence type="ECO:0000259" key="5">
    <source>
        <dbReference type="PROSITE" id="PS51462"/>
    </source>
</evidence>
<dbReference type="GO" id="GO:0071543">
    <property type="term" value="P:diphosphoinositol polyphosphate metabolic process"/>
    <property type="evidence" value="ECO:0007669"/>
    <property type="project" value="TreeGrafter"/>
</dbReference>
<keyword evidence="3" id="KW-0378">Hydrolase</keyword>
<evidence type="ECO:0000256" key="3">
    <source>
        <dbReference type="ARBA" id="ARBA00022801"/>
    </source>
</evidence>
<evidence type="ECO:0000256" key="4">
    <source>
        <dbReference type="ARBA" id="ARBA00022842"/>
    </source>
</evidence>
<dbReference type="EMBL" id="SNXY01000009">
    <property type="protein sequence ID" value="TDP83538.1"/>
    <property type="molecule type" value="Genomic_DNA"/>
</dbReference>
<dbReference type="Pfam" id="PF00293">
    <property type="entry name" value="NUDIX"/>
    <property type="match status" value="1"/>
</dbReference>
<dbReference type="InterPro" id="IPR015797">
    <property type="entry name" value="NUDIX_hydrolase-like_dom_sf"/>
</dbReference>
<evidence type="ECO:0000256" key="2">
    <source>
        <dbReference type="ARBA" id="ARBA00022723"/>
    </source>
</evidence>
<dbReference type="RefSeq" id="WP_126538572.1">
    <property type="nucleotide sequence ID" value="NZ_BSPM01000009.1"/>
</dbReference>
<dbReference type="GO" id="GO:0008486">
    <property type="term" value="F:diphosphoinositol-polyphosphate diphosphatase activity"/>
    <property type="evidence" value="ECO:0007669"/>
    <property type="project" value="TreeGrafter"/>
</dbReference>
<dbReference type="PANTHER" id="PTHR12629:SF0">
    <property type="entry name" value="DIPHOSPHOINOSITOL-POLYPHOSPHATE DIPHOSPHATASE"/>
    <property type="match status" value="1"/>
</dbReference>
<proteinExistence type="predicted"/>
<dbReference type="GO" id="GO:0034431">
    <property type="term" value="F:bis(5'-adenosyl)-hexaphosphatase activity"/>
    <property type="evidence" value="ECO:0007669"/>
    <property type="project" value="TreeGrafter"/>
</dbReference>
<protein>
    <recommendedName>
        <fullName evidence="5">Nudix hydrolase domain-containing protein</fullName>
    </recommendedName>
</protein>
<dbReference type="PANTHER" id="PTHR12629">
    <property type="entry name" value="DIPHOSPHOINOSITOL POLYPHOSPHATE PHOSPHOHYDROLASE"/>
    <property type="match status" value="1"/>
</dbReference>
<dbReference type="GO" id="GO:1901911">
    <property type="term" value="P:adenosine 5'-(hexahydrogen pentaphosphate) catabolic process"/>
    <property type="evidence" value="ECO:0007669"/>
    <property type="project" value="TreeGrafter"/>
</dbReference>
<dbReference type="InterPro" id="IPR000086">
    <property type="entry name" value="NUDIX_hydrolase_dom"/>
</dbReference>
<feature type="domain" description="Nudix hydrolase" evidence="5">
    <location>
        <begin position="9"/>
        <end position="141"/>
    </location>
</feature>
<dbReference type="GO" id="GO:0046872">
    <property type="term" value="F:metal ion binding"/>
    <property type="evidence" value="ECO:0007669"/>
    <property type="project" value="UniProtKB-KW"/>
</dbReference>